<dbReference type="Proteomes" id="UP000712281">
    <property type="component" value="Unassembled WGS sequence"/>
</dbReference>
<dbReference type="AlphaFoldDB" id="A0A8S9G9F2"/>
<evidence type="ECO:0000256" key="1">
    <source>
        <dbReference type="SAM" id="MobiDB-lite"/>
    </source>
</evidence>
<feature type="region of interest" description="Disordered" evidence="1">
    <location>
        <begin position="1"/>
        <end position="30"/>
    </location>
</feature>
<dbReference type="EMBL" id="QGKW02002005">
    <property type="protein sequence ID" value="KAF2542543.1"/>
    <property type="molecule type" value="Genomic_DNA"/>
</dbReference>
<evidence type="ECO:0000313" key="3">
    <source>
        <dbReference type="Proteomes" id="UP000712281"/>
    </source>
</evidence>
<evidence type="ECO:0000313" key="2">
    <source>
        <dbReference type="EMBL" id="KAF2542543.1"/>
    </source>
</evidence>
<comment type="caution">
    <text evidence="2">The sequence shown here is derived from an EMBL/GenBank/DDBJ whole genome shotgun (WGS) entry which is preliminary data.</text>
</comment>
<name>A0A8S9G9F2_BRACR</name>
<protein>
    <submittedName>
        <fullName evidence="2">Uncharacterized protein</fullName>
    </submittedName>
</protein>
<gene>
    <name evidence="2" type="ORF">F2Q68_00032266</name>
</gene>
<reference evidence="2" key="1">
    <citation type="submission" date="2019-12" db="EMBL/GenBank/DDBJ databases">
        <title>Genome sequencing and annotation of Brassica cretica.</title>
        <authorList>
            <person name="Studholme D.J."/>
            <person name="Sarris P.F."/>
        </authorList>
    </citation>
    <scope>NUCLEOTIDE SEQUENCE</scope>
    <source>
        <strain evidence="2">PFS-001/15</strain>
        <tissue evidence="2">Leaf</tissue>
    </source>
</reference>
<sequence length="55" mass="6052">MAAVNGYQGYTPAPAATGSKQPAPPSKTVDSQSVLKRFFLLYPFLRSGNNKRKFF</sequence>
<organism evidence="2 3">
    <name type="scientific">Brassica cretica</name>
    <name type="common">Mustard</name>
    <dbReference type="NCBI Taxonomy" id="69181"/>
    <lineage>
        <taxon>Eukaryota</taxon>
        <taxon>Viridiplantae</taxon>
        <taxon>Streptophyta</taxon>
        <taxon>Embryophyta</taxon>
        <taxon>Tracheophyta</taxon>
        <taxon>Spermatophyta</taxon>
        <taxon>Magnoliopsida</taxon>
        <taxon>eudicotyledons</taxon>
        <taxon>Gunneridae</taxon>
        <taxon>Pentapetalae</taxon>
        <taxon>rosids</taxon>
        <taxon>malvids</taxon>
        <taxon>Brassicales</taxon>
        <taxon>Brassicaceae</taxon>
        <taxon>Brassiceae</taxon>
        <taxon>Brassica</taxon>
    </lineage>
</organism>
<proteinExistence type="predicted"/>
<accession>A0A8S9G9F2</accession>